<organism evidence="2 3">
    <name type="scientific">Thamnidium elegans</name>
    <dbReference type="NCBI Taxonomy" id="101142"/>
    <lineage>
        <taxon>Eukaryota</taxon>
        <taxon>Fungi</taxon>
        <taxon>Fungi incertae sedis</taxon>
        <taxon>Mucoromycota</taxon>
        <taxon>Mucoromycotina</taxon>
        <taxon>Mucoromycetes</taxon>
        <taxon>Mucorales</taxon>
        <taxon>Mucorineae</taxon>
        <taxon>Mucoraceae</taxon>
        <taxon>Thamnidium</taxon>
    </lineage>
</organism>
<feature type="region of interest" description="Disordered" evidence="1">
    <location>
        <begin position="90"/>
        <end position="109"/>
    </location>
</feature>
<keyword evidence="3" id="KW-1185">Reference proteome</keyword>
<proteinExistence type="predicted"/>
<comment type="caution">
    <text evidence="2">The sequence shown here is derived from an EMBL/GenBank/DDBJ whole genome shotgun (WGS) entry which is preliminary data.</text>
</comment>
<dbReference type="Proteomes" id="UP000613177">
    <property type="component" value="Unassembled WGS sequence"/>
</dbReference>
<sequence length="133" mass="15562">MLGYIKELNNEDMNMITVLNIFFCSKERSLANMDEWKSVRDGKKATVVESKPCIPFAVPLKRDKAAKLCEAGAEYHRRLKRKYEKLLLDESEEEDTMEQPEEVSKRKAKKVPLSKEELDYIATFRNQTTNRKD</sequence>
<feature type="compositionally biased region" description="Acidic residues" evidence="1">
    <location>
        <begin position="90"/>
        <end position="101"/>
    </location>
</feature>
<evidence type="ECO:0000313" key="3">
    <source>
        <dbReference type="Proteomes" id="UP000613177"/>
    </source>
</evidence>
<gene>
    <name evidence="2" type="ORF">INT48_007676</name>
</gene>
<dbReference type="EMBL" id="JAEPRE010000297">
    <property type="protein sequence ID" value="KAG2229206.1"/>
    <property type="molecule type" value="Genomic_DNA"/>
</dbReference>
<evidence type="ECO:0000256" key="1">
    <source>
        <dbReference type="SAM" id="MobiDB-lite"/>
    </source>
</evidence>
<evidence type="ECO:0000313" key="2">
    <source>
        <dbReference type="EMBL" id="KAG2229206.1"/>
    </source>
</evidence>
<name>A0A8H7VNM8_9FUNG</name>
<dbReference type="AlphaFoldDB" id="A0A8H7VNM8"/>
<reference evidence="2" key="1">
    <citation type="submission" date="2021-01" db="EMBL/GenBank/DDBJ databases">
        <title>Metabolic potential, ecology and presence of endohyphal bacteria is reflected in genomic diversity of Mucoromycotina.</title>
        <authorList>
            <person name="Muszewska A."/>
            <person name="Okrasinska A."/>
            <person name="Steczkiewicz K."/>
            <person name="Drgas O."/>
            <person name="Orlowska M."/>
            <person name="Perlinska-Lenart U."/>
            <person name="Aleksandrzak-Piekarczyk T."/>
            <person name="Szatraj K."/>
            <person name="Zielenkiewicz U."/>
            <person name="Pilsyk S."/>
            <person name="Malc E."/>
            <person name="Mieczkowski P."/>
            <person name="Kruszewska J.S."/>
            <person name="Biernat P."/>
            <person name="Pawlowska J."/>
        </authorList>
    </citation>
    <scope>NUCLEOTIDE SEQUENCE</scope>
    <source>
        <strain evidence="2">WA0000018081</strain>
    </source>
</reference>
<protein>
    <submittedName>
        <fullName evidence="2">Uncharacterized protein</fullName>
    </submittedName>
</protein>
<accession>A0A8H7VNM8</accession>